<dbReference type="InterPro" id="IPR029470">
    <property type="entry name" value="PDDEXK_4"/>
</dbReference>
<dbReference type="Proteomes" id="UP000005938">
    <property type="component" value="Unassembled WGS sequence"/>
</dbReference>
<dbReference type="eggNOG" id="ENOG5030F26">
    <property type="taxonomic scope" value="Bacteria"/>
</dbReference>
<name>I0WB77_9FLAO</name>
<gene>
    <name evidence="1" type="ORF">W5A_10382</name>
</gene>
<comment type="caution">
    <text evidence="1">The sequence shown here is derived from an EMBL/GenBank/DDBJ whole genome shotgun (WGS) entry which is preliminary data.</text>
</comment>
<dbReference type="AlphaFoldDB" id="I0WB77"/>
<dbReference type="EMBL" id="AJJU01000019">
    <property type="protein sequence ID" value="EID73643.1"/>
    <property type="molecule type" value="Genomic_DNA"/>
</dbReference>
<dbReference type="Pfam" id="PF14281">
    <property type="entry name" value="PDDEXK_4"/>
    <property type="match status" value="1"/>
</dbReference>
<sequence length="406" mass="48207">MKKSNEILIYMNAYENDMNWLLEKIGEINQKYTDSTPTNKFNIFSILRKSHDEVNLHSRFIGEILDKEGVHGQKAKFAKLFLETLNIDDFLLENYKTKREYKNIDLLLTNNKKAIIIENKIWAKDQEAQLERYYDIIKSENYSDKDIHIIYLTPFGKEPAESSLGKLKDKMEVKLISYDKHITDWLEKCINLSLETPSIKEILIQYLNLIKELTGNTMSDKHKNEIIELLFIQDNMSLARKIVESWDDAKLKVELIFWNDLSIVIERDGYKILEEKKYSEEKLKGTKDRFLCGIMFEIGKLKGNSICMYIERGEDADNTYYGIQIMGDQNENELNKFRQKINNTHEWGGEWVGGEYLEPYINFEQFTGEVLKFSNEEYRRNYISKNWETMKKYIEQFKNHVIDEKD</sequence>
<dbReference type="STRING" id="946077.W5A_10382"/>
<protein>
    <submittedName>
        <fullName evidence="1">Uncharacterized protein</fullName>
    </submittedName>
</protein>
<dbReference type="OrthoDB" id="6346224at2"/>
<evidence type="ECO:0000313" key="1">
    <source>
        <dbReference type="EMBL" id="EID73643.1"/>
    </source>
</evidence>
<organism evidence="1 2">
    <name type="scientific">Imtechella halotolerans K1</name>
    <dbReference type="NCBI Taxonomy" id="946077"/>
    <lineage>
        <taxon>Bacteria</taxon>
        <taxon>Pseudomonadati</taxon>
        <taxon>Bacteroidota</taxon>
        <taxon>Flavobacteriia</taxon>
        <taxon>Flavobacteriales</taxon>
        <taxon>Flavobacteriaceae</taxon>
        <taxon>Imtechella</taxon>
    </lineage>
</organism>
<proteinExistence type="predicted"/>
<evidence type="ECO:0000313" key="2">
    <source>
        <dbReference type="Proteomes" id="UP000005938"/>
    </source>
</evidence>
<accession>I0WB77</accession>
<keyword evidence="2" id="KW-1185">Reference proteome</keyword>
<reference evidence="1 2" key="1">
    <citation type="journal article" date="2012" name="J. Bacteriol.">
        <title>Genome Sequence of the Halotolerant Bacterium Imtechella halotolerans K1T.</title>
        <authorList>
            <person name="Kumar S."/>
            <person name="Vikram S."/>
            <person name="Subramanian S."/>
            <person name="Raghava G.P."/>
            <person name="Pinnaka A.K."/>
        </authorList>
    </citation>
    <scope>NUCLEOTIDE SEQUENCE [LARGE SCALE GENOMIC DNA]</scope>
    <source>
        <strain evidence="1 2">K1</strain>
    </source>
</reference>